<keyword evidence="2" id="KW-1185">Reference proteome</keyword>
<organism evidence="1 2">
    <name type="scientific">Rhodococcus zopfii</name>
    <dbReference type="NCBI Taxonomy" id="43772"/>
    <lineage>
        <taxon>Bacteria</taxon>
        <taxon>Bacillati</taxon>
        <taxon>Actinomycetota</taxon>
        <taxon>Actinomycetes</taxon>
        <taxon>Mycobacteriales</taxon>
        <taxon>Nocardiaceae</taxon>
        <taxon>Rhodococcus</taxon>
    </lineage>
</organism>
<proteinExistence type="predicted"/>
<evidence type="ECO:0000313" key="2">
    <source>
        <dbReference type="Proteomes" id="UP001275440"/>
    </source>
</evidence>
<dbReference type="EMBL" id="WBMO01000001">
    <property type="protein sequence ID" value="MDV2474944.1"/>
    <property type="molecule type" value="Genomic_DNA"/>
</dbReference>
<name>A0ABU3WLR6_9NOCA</name>
<gene>
    <name evidence="1" type="ORF">F8M49_04990</name>
</gene>
<dbReference type="RefSeq" id="WP_371306253.1">
    <property type="nucleotide sequence ID" value="NZ_JAWKJJ010000001.1"/>
</dbReference>
<protein>
    <submittedName>
        <fullName evidence="1">TOMM leader peptide-binding protein</fullName>
    </submittedName>
</protein>
<dbReference type="NCBIfam" id="TIGR03882">
    <property type="entry name" value="cyclo_dehyd_2"/>
    <property type="match status" value="1"/>
</dbReference>
<reference evidence="1 2" key="1">
    <citation type="submission" date="2019-10" db="EMBL/GenBank/DDBJ databases">
        <title>Draft Genome Assembly of Rhodococcus zopfii DSM44189.</title>
        <authorList>
            <person name="Sutton J.M."/>
            <person name="Akob D.M."/>
            <person name="Bushman T.J."/>
        </authorList>
    </citation>
    <scope>NUCLEOTIDE SEQUENCE [LARGE SCALE GENOMIC DNA]</scope>
    <source>
        <strain evidence="1 2">DSM 44189</strain>
    </source>
</reference>
<dbReference type="Proteomes" id="UP001275440">
    <property type="component" value="Unassembled WGS sequence"/>
</dbReference>
<accession>A0ABU3WLR6</accession>
<evidence type="ECO:0000313" key="1">
    <source>
        <dbReference type="EMBL" id="MDV2474944.1"/>
    </source>
</evidence>
<sequence length="293" mass="31510">MTSTSAHTSGPALDHRLELLRRPDGTVQLGWGPDTGALVVPPEGIDAFDLLTVLRMLDGRHPRERVLARITERGMDATVVDAILDELVSYGALRDPARTGSDTTVEPRVRIHGDGPLADAIAAHLGVSSVRVSRSGSYPQTSDVAAWNVQCVLLTDDLTPDPHLVVDLMRHRIPHLPVRLRDGRGVVGPFVVPGRTSCLRCADLARTDLDPAWPHLAAQLWGRVGRADPAVVLATAAVAVGQIDAAATGRPENAPLLVDRTLEVDLGAHRFTTRRWFRHPRCTCTPATGAGRA</sequence>
<dbReference type="Gene3D" id="3.40.50.720">
    <property type="entry name" value="NAD(P)-binding Rossmann-like Domain"/>
    <property type="match status" value="1"/>
</dbReference>
<comment type="caution">
    <text evidence="1">The sequence shown here is derived from an EMBL/GenBank/DDBJ whole genome shotgun (WGS) entry which is preliminary data.</text>
</comment>
<dbReference type="InterPro" id="IPR022291">
    <property type="entry name" value="Bacteriocin_synth_cyclodeHase"/>
</dbReference>